<keyword evidence="3" id="KW-1284">Encapsulin nanocompartment</keyword>
<dbReference type="GO" id="GO:0140737">
    <property type="term" value="C:encapsulin nanocompartment"/>
    <property type="evidence" value="ECO:0007669"/>
    <property type="project" value="UniProtKB-SubCell"/>
</dbReference>
<evidence type="ECO:0000256" key="1">
    <source>
        <dbReference type="ARBA" id="ARBA00033738"/>
    </source>
</evidence>
<organism evidence="5 6">
    <name type="scientific">Lutispora thermophila DSM 19022</name>
    <dbReference type="NCBI Taxonomy" id="1122184"/>
    <lineage>
        <taxon>Bacteria</taxon>
        <taxon>Bacillati</taxon>
        <taxon>Bacillota</taxon>
        <taxon>Clostridia</taxon>
        <taxon>Lutisporales</taxon>
        <taxon>Lutisporaceae</taxon>
        <taxon>Lutispora</taxon>
    </lineage>
</organism>
<name>A0A1M6HCU7_9FIRM</name>
<dbReference type="InterPro" id="IPR007544">
    <property type="entry name" value="ENCAP"/>
</dbReference>
<evidence type="ECO:0000313" key="6">
    <source>
        <dbReference type="Proteomes" id="UP000184442"/>
    </source>
</evidence>
<dbReference type="NCBIfam" id="NF041155">
    <property type="entry name" value="encap_f1"/>
    <property type="match status" value="1"/>
</dbReference>
<dbReference type="Gene3D" id="3.30.2400.30">
    <property type="match status" value="1"/>
</dbReference>
<dbReference type="OrthoDB" id="2922at2"/>
<evidence type="ECO:0000256" key="3">
    <source>
        <dbReference type="ARBA" id="ARBA00033787"/>
    </source>
</evidence>
<protein>
    <recommendedName>
        <fullName evidence="4">Type 1 encapsulin shell protein</fullName>
    </recommendedName>
</protein>
<dbReference type="EMBL" id="FQZS01000020">
    <property type="protein sequence ID" value="SHJ19963.1"/>
    <property type="molecule type" value="Genomic_DNA"/>
</dbReference>
<gene>
    <name evidence="5" type="ORF">SAMN02745176_02744</name>
</gene>
<dbReference type="Gene3D" id="3.30.2320.10">
    <property type="entry name" value="hypothetical protein PF0899 domain"/>
    <property type="match status" value="1"/>
</dbReference>
<dbReference type="RefSeq" id="WP_073026738.1">
    <property type="nucleotide sequence ID" value="NZ_FQZS01000020.1"/>
</dbReference>
<evidence type="ECO:0000256" key="4">
    <source>
        <dbReference type="ARBA" id="ARBA00050023"/>
    </source>
</evidence>
<evidence type="ECO:0000256" key="2">
    <source>
        <dbReference type="ARBA" id="ARBA00033743"/>
    </source>
</evidence>
<dbReference type="Proteomes" id="UP000184442">
    <property type="component" value="Unassembled WGS sequence"/>
</dbReference>
<dbReference type="Pfam" id="PF04454">
    <property type="entry name" value="Linocin_M18"/>
    <property type="match status" value="1"/>
</dbReference>
<proteinExistence type="inferred from homology"/>
<dbReference type="PANTHER" id="PTHR37165:SF1">
    <property type="entry name" value="TYPE 1 ENCAPSULIN SHELL PROTEIN"/>
    <property type="match status" value="1"/>
</dbReference>
<reference evidence="5 6" key="1">
    <citation type="submission" date="2016-11" db="EMBL/GenBank/DDBJ databases">
        <authorList>
            <person name="Jaros S."/>
            <person name="Januszkiewicz K."/>
            <person name="Wedrychowicz H."/>
        </authorList>
    </citation>
    <scope>NUCLEOTIDE SEQUENCE [LARGE SCALE GENOMIC DNA]</scope>
    <source>
        <strain evidence="5 6">DSM 19022</strain>
    </source>
</reference>
<dbReference type="AlphaFoldDB" id="A0A1M6HCU7"/>
<comment type="subcellular location">
    <subcellularLocation>
        <location evidence="1">Encapsulin nanocompartment</location>
    </subcellularLocation>
</comment>
<evidence type="ECO:0000313" key="5">
    <source>
        <dbReference type="EMBL" id="SHJ19963.1"/>
    </source>
</evidence>
<accession>A0A1M6HCU7</accession>
<keyword evidence="6" id="KW-1185">Reference proteome</keyword>
<dbReference type="InterPro" id="IPR051429">
    <property type="entry name" value="Encapsulin_nc"/>
</dbReference>
<dbReference type="PANTHER" id="PTHR37165">
    <property type="entry name" value="PEPTIDASE U56 FAMILY"/>
    <property type="match status" value="1"/>
</dbReference>
<sequence length="271" mass="30216">MSYLSREASTLSDKLWEKIDSAVIDAARRALVGRRFLHIFGPLGVGVNFIAIDDVDEIDEVSQDGIIITKGRRLVEIPTIYDDFTLLAKDLEHSDRMGFPVDLSRAMAAAEACSLKEDRLIFFGDSELGYEGLLTAQGINRISKKEWAEGENAFTDVVSGMQLLTENGIYGPYALVVSLDLYTQLQRLQPGTGLLEIDRISKLVDGRVFKSPVLGKNKAILVCPESRNMDLVIGQDMAAAYLEQKELNHVIRILETVLLRIKRKKAIVVFE</sequence>
<comment type="similarity">
    <text evidence="2">Belongs to the encapsulin family. Family 1 subfamily.</text>
</comment>
<dbReference type="PIRSF" id="PIRSF019254">
    <property type="entry name" value="CFP29"/>
    <property type="match status" value="1"/>
</dbReference>